<organism evidence="1">
    <name type="scientific">bioreactor metagenome</name>
    <dbReference type="NCBI Taxonomy" id="1076179"/>
    <lineage>
        <taxon>unclassified sequences</taxon>
        <taxon>metagenomes</taxon>
        <taxon>ecological metagenomes</taxon>
    </lineage>
</organism>
<comment type="caution">
    <text evidence="1">The sequence shown here is derived from an EMBL/GenBank/DDBJ whole genome shotgun (WGS) entry which is preliminary data.</text>
</comment>
<dbReference type="AlphaFoldDB" id="A0A645EH17"/>
<reference evidence="1" key="1">
    <citation type="submission" date="2019-08" db="EMBL/GenBank/DDBJ databases">
        <authorList>
            <person name="Kucharzyk K."/>
            <person name="Murdoch R.W."/>
            <person name="Higgins S."/>
            <person name="Loffler F."/>
        </authorList>
    </citation>
    <scope>NUCLEOTIDE SEQUENCE</scope>
</reference>
<dbReference type="EMBL" id="VSSQ01046478">
    <property type="protein sequence ID" value="MPN00449.1"/>
    <property type="molecule type" value="Genomic_DNA"/>
</dbReference>
<protein>
    <submittedName>
        <fullName evidence="1">Uncharacterized protein</fullName>
    </submittedName>
</protein>
<proteinExistence type="predicted"/>
<sequence>MNRFGLFCRCFIRFQASIFFFQFFFRIFKSGYRVLISLHDIFHHIGPGDKIREIIRGEQYLKVTVIPVHVHDTETFFQFLFLFVLLFLQHGDLRLTVCHTGVQISDLAVDGIDGRI</sequence>
<gene>
    <name evidence="1" type="ORF">SDC9_147644</name>
</gene>
<evidence type="ECO:0000313" key="1">
    <source>
        <dbReference type="EMBL" id="MPN00449.1"/>
    </source>
</evidence>
<accession>A0A645EH17</accession>
<name>A0A645EH17_9ZZZZ</name>